<evidence type="ECO:0008006" key="3">
    <source>
        <dbReference type="Google" id="ProtNLM"/>
    </source>
</evidence>
<name>A0ABV3DPZ5_9ACTN</name>
<comment type="caution">
    <text evidence="1">The sequence shown here is derived from an EMBL/GenBank/DDBJ whole genome shotgun (WGS) entry which is preliminary data.</text>
</comment>
<gene>
    <name evidence="1" type="ORF">AB0C36_30530</name>
</gene>
<accession>A0ABV3DPZ5</accession>
<keyword evidence="2" id="KW-1185">Reference proteome</keyword>
<protein>
    <recommendedName>
        <fullName evidence="3">Zinc-finger domain-containing protein</fullName>
    </recommendedName>
</protein>
<dbReference type="EMBL" id="JBEZFP010000101">
    <property type="protein sequence ID" value="MEU8137835.1"/>
    <property type="molecule type" value="Genomic_DNA"/>
</dbReference>
<organism evidence="1 2">
    <name type="scientific">Streptodolium elevatio</name>
    <dbReference type="NCBI Taxonomy" id="3157996"/>
    <lineage>
        <taxon>Bacteria</taxon>
        <taxon>Bacillati</taxon>
        <taxon>Actinomycetota</taxon>
        <taxon>Actinomycetes</taxon>
        <taxon>Kitasatosporales</taxon>
        <taxon>Streptomycetaceae</taxon>
        <taxon>Streptodolium</taxon>
    </lineage>
</organism>
<dbReference type="Proteomes" id="UP001551482">
    <property type="component" value="Unassembled WGS sequence"/>
</dbReference>
<dbReference type="RefSeq" id="WP_358360314.1">
    <property type="nucleotide sequence ID" value="NZ_JBEZFP010000101.1"/>
</dbReference>
<evidence type="ECO:0000313" key="2">
    <source>
        <dbReference type="Proteomes" id="UP001551482"/>
    </source>
</evidence>
<proteinExistence type="predicted"/>
<reference evidence="1 2" key="1">
    <citation type="submission" date="2024-06" db="EMBL/GenBank/DDBJ databases">
        <title>The Natural Products Discovery Center: Release of the First 8490 Sequenced Strains for Exploring Actinobacteria Biosynthetic Diversity.</title>
        <authorList>
            <person name="Kalkreuter E."/>
            <person name="Kautsar S.A."/>
            <person name="Yang D."/>
            <person name="Bader C.D."/>
            <person name="Teijaro C.N."/>
            <person name="Fluegel L."/>
            <person name="Davis C.M."/>
            <person name="Simpson J.R."/>
            <person name="Lauterbach L."/>
            <person name="Steele A.D."/>
            <person name="Gui C."/>
            <person name="Meng S."/>
            <person name="Li G."/>
            <person name="Viehrig K."/>
            <person name="Ye F."/>
            <person name="Su P."/>
            <person name="Kiefer A.F."/>
            <person name="Nichols A."/>
            <person name="Cepeda A.J."/>
            <person name="Yan W."/>
            <person name="Fan B."/>
            <person name="Jiang Y."/>
            <person name="Adhikari A."/>
            <person name="Zheng C.-J."/>
            <person name="Schuster L."/>
            <person name="Cowan T.M."/>
            <person name="Smanski M.J."/>
            <person name="Chevrette M.G."/>
            <person name="De Carvalho L.P.S."/>
            <person name="Shen B."/>
        </authorList>
    </citation>
    <scope>NUCLEOTIDE SEQUENCE [LARGE SCALE GENOMIC DNA]</scope>
    <source>
        <strain evidence="1 2">NPDC048946</strain>
    </source>
</reference>
<evidence type="ECO:0000313" key="1">
    <source>
        <dbReference type="EMBL" id="MEU8137835.1"/>
    </source>
</evidence>
<sequence>MHEMVLDAGDGERPRAWHVAAPGTAEPLCGVPIDPVAPAHVSERDDGALHCAECLAAYAALVTAG</sequence>